<protein>
    <submittedName>
        <fullName evidence="6">LysR family transcriptional regulator</fullName>
    </submittedName>
</protein>
<dbReference type="Gene3D" id="1.10.10.10">
    <property type="entry name" value="Winged helix-like DNA-binding domain superfamily/Winged helix DNA-binding domain"/>
    <property type="match status" value="1"/>
</dbReference>
<dbReference type="Proteomes" id="UP000295511">
    <property type="component" value="Unassembled WGS sequence"/>
</dbReference>
<dbReference type="PANTHER" id="PTHR30579">
    <property type="entry name" value="TRANSCRIPTIONAL REGULATOR"/>
    <property type="match status" value="1"/>
</dbReference>
<dbReference type="Pfam" id="PF00126">
    <property type="entry name" value="HTH_1"/>
    <property type="match status" value="1"/>
</dbReference>
<sequence>MFDPVQLKSFLMVAETGGFTSAGRRLGLQQSTVSQHVRRLEEAAGRRLFLRDTRSVELTAEGEVMLGFARSILDTNERAARYFTNSPVRGRLRFGASEDLVVSELPHILRSFRRAHPMVDLELTVELSGILHEQLAAGALDLVLAKRLGEGDGGRLVWREPLAWAAAEDFRLEPGQPVPIIVYPPPSITRARVIEVLGRSKRPWHIACTSGSLSGLTAAALAGLGVMAHVQGLVPQGLRPVKEDLPPLGDTEFVLSAGRAGQREPGRTLAEAILANGDRLRRGGR</sequence>
<evidence type="ECO:0000313" key="6">
    <source>
        <dbReference type="EMBL" id="TDF92299.1"/>
    </source>
</evidence>
<reference evidence="6 7" key="1">
    <citation type="submission" date="2019-03" db="EMBL/GenBank/DDBJ databases">
        <title>Whole genome sequence of Arthrobacter sp JH1-1.</title>
        <authorList>
            <person name="Trinh H.N."/>
        </authorList>
    </citation>
    <scope>NUCLEOTIDE SEQUENCE [LARGE SCALE GENOMIC DNA]</scope>
    <source>
        <strain evidence="6 7">JH1-1</strain>
    </source>
</reference>
<dbReference type="PANTHER" id="PTHR30579:SF7">
    <property type="entry name" value="HTH-TYPE TRANSCRIPTIONAL REGULATOR LRHA-RELATED"/>
    <property type="match status" value="1"/>
</dbReference>
<keyword evidence="3" id="KW-0238">DNA-binding</keyword>
<dbReference type="InterPro" id="IPR000847">
    <property type="entry name" value="LysR_HTH_N"/>
</dbReference>
<keyword evidence="2" id="KW-0805">Transcription regulation</keyword>
<evidence type="ECO:0000256" key="1">
    <source>
        <dbReference type="ARBA" id="ARBA00009437"/>
    </source>
</evidence>
<evidence type="ECO:0000256" key="2">
    <source>
        <dbReference type="ARBA" id="ARBA00023015"/>
    </source>
</evidence>
<evidence type="ECO:0000313" key="7">
    <source>
        <dbReference type="Proteomes" id="UP000295511"/>
    </source>
</evidence>
<dbReference type="Pfam" id="PF03466">
    <property type="entry name" value="LysR_substrate"/>
    <property type="match status" value="1"/>
</dbReference>
<dbReference type="InterPro" id="IPR050176">
    <property type="entry name" value="LTTR"/>
</dbReference>
<dbReference type="InterPro" id="IPR036390">
    <property type="entry name" value="WH_DNA-bd_sf"/>
</dbReference>
<accession>A0A4R5KAZ0</accession>
<dbReference type="GO" id="GO:0003700">
    <property type="term" value="F:DNA-binding transcription factor activity"/>
    <property type="evidence" value="ECO:0007669"/>
    <property type="project" value="InterPro"/>
</dbReference>
<evidence type="ECO:0000256" key="3">
    <source>
        <dbReference type="ARBA" id="ARBA00023125"/>
    </source>
</evidence>
<evidence type="ECO:0000256" key="4">
    <source>
        <dbReference type="ARBA" id="ARBA00023163"/>
    </source>
</evidence>
<dbReference type="InterPro" id="IPR036388">
    <property type="entry name" value="WH-like_DNA-bd_sf"/>
</dbReference>
<feature type="domain" description="HTH lysR-type" evidence="5">
    <location>
        <begin position="2"/>
        <end position="59"/>
    </location>
</feature>
<dbReference type="OrthoDB" id="9789529at2"/>
<organism evidence="6 7">
    <name type="scientific">Arthrobacter terricola</name>
    <dbReference type="NCBI Taxonomy" id="2547396"/>
    <lineage>
        <taxon>Bacteria</taxon>
        <taxon>Bacillati</taxon>
        <taxon>Actinomycetota</taxon>
        <taxon>Actinomycetes</taxon>
        <taxon>Micrococcales</taxon>
        <taxon>Micrococcaceae</taxon>
        <taxon>Arthrobacter</taxon>
    </lineage>
</organism>
<keyword evidence="7" id="KW-1185">Reference proteome</keyword>
<dbReference type="PROSITE" id="PS50931">
    <property type="entry name" value="HTH_LYSR"/>
    <property type="match status" value="1"/>
</dbReference>
<dbReference type="GO" id="GO:0003677">
    <property type="term" value="F:DNA binding"/>
    <property type="evidence" value="ECO:0007669"/>
    <property type="project" value="UniProtKB-KW"/>
</dbReference>
<dbReference type="SUPFAM" id="SSF53850">
    <property type="entry name" value="Periplasmic binding protein-like II"/>
    <property type="match status" value="1"/>
</dbReference>
<comment type="caution">
    <text evidence="6">The sequence shown here is derived from an EMBL/GenBank/DDBJ whole genome shotgun (WGS) entry which is preliminary data.</text>
</comment>
<dbReference type="FunFam" id="1.10.10.10:FF:000001">
    <property type="entry name" value="LysR family transcriptional regulator"/>
    <property type="match status" value="1"/>
</dbReference>
<comment type="similarity">
    <text evidence="1">Belongs to the LysR transcriptional regulatory family.</text>
</comment>
<dbReference type="InterPro" id="IPR005119">
    <property type="entry name" value="LysR_subst-bd"/>
</dbReference>
<name>A0A4R5KAZ0_9MICC</name>
<evidence type="ECO:0000259" key="5">
    <source>
        <dbReference type="PROSITE" id="PS50931"/>
    </source>
</evidence>
<gene>
    <name evidence="6" type="ORF">E1809_18760</name>
</gene>
<dbReference type="Gene3D" id="3.40.190.10">
    <property type="entry name" value="Periplasmic binding protein-like II"/>
    <property type="match status" value="2"/>
</dbReference>
<dbReference type="EMBL" id="SMRU01000024">
    <property type="protein sequence ID" value="TDF92299.1"/>
    <property type="molecule type" value="Genomic_DNA"/>
</dbReference>
<dbReference type="PRINTS" id="PR00039">
    <property type="entry name" value="HTHLYSR"/>
</dbReference>
<dbReference type="SUPFAM" id="SSF46785">
    <property type="entry name" value="Winged helix' DNA-binding domain"/>
    <property type="match status" value="1"/>
</dbReference>
<proteinExistence type="inferred from homology"/>
<dbReference type="AlphaFoldDB" id="A0A4R5KAZ0"/>
<keyword evidence="4" id="KW-0804">Transcription</keyword>